<protein>
    <submittedName>
        <fullName evidence="2">Uncharacterized protein</fullName>
    </submittedName>
</protein>
<keyword evidence="1" id="KW-0472">Membrane</keyword>
<evidence type="ECO:0000313" key="3">
    <source>
        <dbReference type="Proteomes" id="UP000532746"/>
    </source>
</evidence>
<feature type="transmembrane region" description="Helical" evidence="1">
    <location>
        <begin position="45"/>
        <end position="64"/>
    </location>
</feature>
<keyword evidence="1" id="KW-1133">Transmembrane helix</keyword>
<accession>A0A7W9T284</accession>
<organism evidence="2 3">
    <name type="scientific">Hymenobacter luteus</name>
    <dbReference type="NCBI Taxonomy" id="1411122"/>
    <lineage>
        <taxon>Bacteria</taxon>
        <taxon>Pseudomonadati</taxon>
        <taxon>Bacteroidota</taxon>
        <taxon>Cytophagia</taxon>
        <taxon>Cytophagales</taxon>
        <taxon>Hymenobacteraceae</taxon>
        <taxon>Hymenobacter</taxon>
    </lineage>
</organism>
<dbReference type="RefSeq" id="WP_183404056.1">
    <property type="nucleotide sequence ID" value="NZ_JACHGG010000003.1"/>
</dbReference>
<sequence>MAPVRHKLKLRPGFPAPLRQVAFHPLQARRSNALSVQSSSSTNSVVAAALGLIAAVIGGLLFFLSVVYGASAGLILVWLLLIIGGIFLAFRHLRNK</sequence>
<gene>
    <name evidence="2" type="ORF">HNQ93_002319</name>
</gene>
<evidence type="ECO:0000313" key="2">
    <source>
        <dbReference type="EMBL" id="MBB6059459.1"/>
    </source>
</evidence>
<dbReference type="EMBL" id="JACHGG010000003">
    <property type="protein sequence ID" value="MBB6059459.1"/>
    <property type="molecule type" value="Genomic_DNA"/>
</dbReference>
<proteinExistence type="predicted"/>
<reference evidence="2 3" key="1">
    <citation type="submission" date="2020-08" db="EMBL/GenBank/DDBJ databases">
        <title>Genomic Encyclopedia of Type Strains, Phase IV (KMG-IV): sequencing the most valuable type-strain genomes for metagenomic binning, comparative biology and taxonomic classification.</title>
        <authorList>
            <person name="Goeker M."/>
        </authorList>
    </citation>
    <scope>NUCLEOTIDE SEQUENCE [LARGE SCALE GENOMIC DNA]</scope>
    <source>
        <strain evidence="2 3">DSM 26718</strain>
    </source>
</reference>
<keyword evidence="3" id="KW-1185">Reference proteome</keyword>
<evidence type="ECO:0000256" key="1">
    <source>
        <dbReference type="SAM" id="Phobius"/>
    </source>
</evidence>
<dbReference type="Proteomes" id="UP000532746">
    <property type="component" value="Unassembled WGS sequence"/>
</dbReference>
<feature type="transmembrane region" description="Helical" evidence="1">
    <location>
        <begin position="70"/>
        <end position="90"/>
    </location>
</feature>
<keyword evidence="1" id="KW-0812">Transmembrane</keyword>
<name>A0A7W9T284_9BACT</name>
<comment type="caution">
    <text evidence="2">The sequence shown here is derived from an EMBL/GenBank/DDBJ whole genome shotgun (WGS) entry which is preliminary data.</text>
</comment>
<dbReference type="AlphaFoldDB" id="A0A7W9T284"/>